<protein>
    <submittedName>
        <fullName evidence="2">Uncharacterized protein</fullName>
    </submittedName>
</protein>
<evidence type="ECO:0000256" key="1">
    <source>
        <dbReference type="SAM" id="MobiDB-lite"/>
    </source>
</evidence>
<dbReference type="Proteomes" id="UP001219934">
    <property type="component" value="Unassembled WGS sequence"/>
</dbReference>
<organism evidence="2 3">
    <name type="scientific">Pogonophryne albipinna</name>
    <dbReference type="NCBI Taxonomy" id="1090488"/>
    <lineage>
        <taxon>Eukaryota</taxon>
        <taxon>Metazoa</taxon>
        <taxon>Chordata</taxon>
        <taxon>Craniata</taxon>
        <taxon>Vertebrata</taxon>
        <taxon>Euteleostomi</taxon>
        <taxon>Actinopterygii</taxon>
        <taxon>Neopterygii</taxon>
        <taxon>Teleostei</taxon>
        <taxon>Neoteleostei</taxon>
        <taxon>Acanthomorphata</taxon>
        <taxon>Eupercaria</taxon>
        <taxon>Perciformes</taxon>
        <taxon>Notothenioidei</taxon>
        <taxon>Pogonophryne</taxon>
    </lineage>
</organism>
<dbReference type="AlphaFoldDB" id="A0AAD6AVT4"/>
<gene>
    <name evidence="2" type="ORF">JOQ06_029782</name>
</gene>
<proteinExistence type="predicted"/>
<evidence type="ECO:0000313" key="2">
    <source>
        <dbReference type="EMBL" id="KAJ4932944.1"/>
    </source>
</evidence>
<name>A0AAD6AVT4_9TELE</name>
<reference evidence="2" key="1">
    <citation type="submission" date="2022-11" db="EMBL/GenBank/DDBJ databases">
        <title>Chromosome-level genome of Pogonophryne albipinna.</title>
        <authorList>
            <person name="Jo E."/>
        </authorList>
    </citation>
    <scope>NUCLEOTIDE SEQUENCE</scope>
    <source>
        <strain evidence="2">SGF0006</strain>
        <tissue evidence="2">Muscle</tissue>
    </source>
</reference>
<evidence type="ECO:0000313" key="3">
    <source>
        <dbReference type="Proteomes" id="UP001219934"/>
    </source>
</evidence>
<dbReference type="EMBL" id="JAPTMU010000013">
    <property type="protein sequence ID" value="KAJ4932944.1"/>
    <property type="molecule type" value="Genomic_DNA"/>
</dbReference>
<keyword evidence="3" id="KW-1185">Reference proteome</keyword>
<comment type="caution">
    <text evidence="2">The sequence shown here is derived from an EMBL/GenBank/DDBJ whole genome shotgun (WGS) entry which is preliminary data.</text>
</comment>
<sequence>MMKTPAHGEDMMKTQAHGEDMMKTQAHGEDMMKTQAHDEDMMKTQAHDEDMMKTQAHDEDSCPAAPALQPPAVVPDLHIFTALQLHTLPQVATSQGSSAEAWKNE</sequence>
<feature type="compositionally biased region" description="Basic and acidic residues" evidence="1">
    <location>
        <begin position="49"/>
        <end position="60"/>
    </location>
</feature>
<feature type="region of interest" description="Disordered" evidence="1">
    <location>
        <begin position="49"/>
        <end position="69"/>
    </location>
</feature>
<accession>A0AAD6AVT4</accession>